<evidence type="ECO:0000313" key="1">
    <source>
        <dbReference type="EMBL" id="GLX78701.1"/>
    </source>
</evidence>
<reference evidence="1 2" key="1">
    <citation type="submission" date="2023-03" db="EMBL/GenBank/DDBJ databases">
        <title>Draft genome sequence of Thalassotalea insulae KCTC 62186T.</title>
        <authorList>
            <person name="Sawabe T."/>
        </authorList>
    </citation>
    <scope>NUCLEOTIDE SEQUENCE [LARGE SCALE GENOMIC DNA]</scope>
    <source>
        <strain evidence="1 2">KCTC 62186</strain>
    </source>
</reference>
<proteinExistence type="predicted"/>
<protein>
    <submittedName>
        <fullName evidence="1">Uncharacterized protein</fullName>
    </submittedName>
</protein>
<organism evidence="1 2">
    <name type="scientific">Thalassotalea insulae</name>
    <dbReference type="NCBI Taxonomy" id="2056778"/>
    <lineage>
        <taxon>Bacteria</taxon>
        <taxon>Pseudomonadati</taxon>
        <taxon>Pseudomonadota</taxon>
        <taxon>Gammaproteobacteria</taxon>
        <taxon>Alteromonadales</taxon>
        <taxon>Colwelliaceae</taxon>
        <taxon>Thalassotalea</taxon>
    </lineage>
</organism>
<name>A0ABQ6GRY8_9GAMM</name>
<accession>A0ABQ6GRY8</accession>
<dbReference type="Proteomes" id="UP001157186">
    <property type="component" value="Unassembled WGS sequence"/>
</dbReference>
<gene>
    <name evidence="1" type="ORF">tinsulaeT_20410</name>
</gene>
<evidence type="ECO:0000313" key="2">
    <source>
        <dbReference type="Proteomes" id="UP001157186"/>
    </source>
</evidence>
<keyword evidence="2" id="KW-1185">Reference proteome</keyword>
<comment type="caution">
    <text evidence="1">The sequence shown here is derived from an EMBL/GenBank/DDBJ whole genome shotgun (WGS) entry which is preliminary data.</text>
</comment>
<dbReference type="EMBL" id="BSST01000001">
    <property type="protein sequence ID" value="GLX78701.1"/>
    <property type="molecule type" value="Genomic_DNA"/>
</dbReference>
<sequence>MGFIMSMLHSHEIVKGKVVKGTGSILANLDAKARKAYAKCANKAMNKKLAQEKDLASKEQLKEIHQQQDHKKREICAKHRHHSLTYWLIKASFAEIWHYLFSHDDKR</sequence>